<dbReference type="OrthoDB" id="5839236at2759"/>
<dbReference type="EMBL" id="GL379805">
    <property type="protein sequence ID" value="EGT39862.1"/>
    <property type="molecule type" value="Genomic_DNA"/>
</dbReference>
<reference evidence="2" key="1">
    <citation type="submission" date="2011-07" db="EMBL/GenBank/DDBJ databases">
        <authorList>
            <consortium name="Caenorhabditis brenneri Sequencing and Analysis Consortium"/>
            <person name="Wilson R.K."/>
        </authorList>
    </citation>
    <scope>NUCLEOTIDE SEQUENCE [LARGE SCALE GENOMIC DNA]</scope>
    <source>
        <strain evidence="2">PB2801</strain>
    </source>
</reference>
<evidence type="ECO:0000313" key="1">
    <source>
        <dbReference type="EMBL" id="EGT39862.1"/>
    </source>
</evidence>
<protein>
    <submittedName>
        <fullName evidence="1">Uncharacterized protein</fullName>
    </submittedName>
</protein>
<dbReference type="FunCoup" id="G0MPP0">
    <property type="interactions" value="1846"/>
</dbReference>
<name>G0MPP0_CAEBE</name>
<dbReference type="HOGENOM" id="CLU_343628_0_0_1"/>
<proteinExistence type="predicted"/>
<sequence length="697" mass="78385">MGDAPEKKRRKLTTALKEAIGAHSQKPEENIEKPIALALISDNKSAQDILNKCQASRRPQAVLEVVLKICKEKKSEAHVDDAFLSIFRKHFAILGVDSAIACWKLIEDHLNESESSNEITIANEFIGTSNLLGHGFGKLLQTIKSGLPSVIVKAWKQSRKVDSLSIAYSLMSLILAENAYGDNQSDSVSEYWTKEVITEKSMKKDYGMRMISSMTGDETALESASEIQEDQLELLSKIFMNHLEFFIGTLHESNCTQLLSKVIESHLEKKELKSLATRLRTSEVRISPILYNAVVTAARSFFEISDAEMILLANLETMKSKEVMKQLPTISEIIVTPRKTSNKKSMKLEDLHDFIFKVSDKSEDLKYSIAFSLLSINLSIVFDESKNWKITGKLLRDLPEESLEKLLKIGKGSNEKVLDVLKEAKKSVEERHTQRKFTNKTASEVIEQLESEELSVENAVMLLQDVHSVETRKEIFDSVVKYVEDMAGGESLNELKLFNVLIEMYGGTPLESLALQIVFSRIAADGWTELDKTPGTEKTDESWFTVLVEMIVLLETAMKSAKNSVIKSFTALYCQLFSQVLKNSQRFVRNSLNAVASRTLSPEMEMQFVLRRHKLIQDVARLVDAMKRNESYFSMLTASIIGEAVFHGADSLLALAKLHSLADKNASGLLATNLPVVERTRYKKFLSTITRASKRVY</sequence>
<evidence type="ECO:0000313" key="2">
    <source>
        <dbReference type="Proteomes" id="UP000008068"/>
    </source>
</evidence>
<dbReference type="OMA" id="DSAIACW"/>
<dbReference type="eggNOG" id="ENOG502RVRH">
    <property type="taxonomic scope" value="Eukaryota"/>
</dbReference>
<dbReference type="AlphaFoldDB" id="G0MPP0"/>
<organism evidence="2">
    <name type="scientific">Caenorhabditis brenneri</name>
    <name type="common">Nematode worm</name>
    <dbReference type="NCBI Taxonomy" id="135651"/>
    <lineage>
        <taxon>Eukaryota</taxon>
        <taxon>Metazoa</taxon>
        <taxon>Ecdysozoa</taxon>
        <taxon>Nematoda</taxon>
        <taxon>Chromadorea</taxon>
        <taxon>Rhabditida</taxon>
        <taxon>Rhabditina</taxon>
        <taxon>Rhabditomorpha</taxon>
        <taxon>Rhabditoidea</taxon>
        <taxon>Rhabditidae</taxon>
        <taxon>Peloderinae</taxon>
        <taxon>Caenorhabditis</taxon>
    </lineage>
</organism>
<dbReference type="InParanoid" id="G0MPP0"/>
<keyword evidence="2" id="KW-1185">Reference proteome</keyword>
<accession>G0MPP0</accession>
<dbReference type="Proteomes" id="UP000008068">
    <property type="component" value="Unassembled WGS sequence"/>
</dbReference>
<gene>
    <name evidence="1" type="ORF">CAEBREN_18782</name>
</gene>